<proteinExistence type="predicted"/>
<feature type="transmembrane region" description="Helical" evidence="2">
    <location>
        <begin position="82"/>
        <end position="103"/>
    </location>
</feature>
<comment type="caution">
    <text evidence="3">The sequence shown here is derived from an EMBL/GenBank/DDBJ whole genome shotgun (WGS) entry which is preliminary data.</text>
</comment>
<organism evidence="3 4">
    <name type="scientific">Agromyces indicus</name>
    <dbReference type="NCBI Taxonomy" id="758919"/>
    <lineage>
        <taxon>Bacteria</taxon>
        <taxon>Bacillati</taxon>
        <taxon>Actinomycetota</taxon>
        <taxon>Actinomycetes</taxon>
        <taxon>Micrococcales</taxon>
        <taxon>Microbacteriaceae</taxon>
        <taxon>Agromyces</taxon>
    </lineage>
</organism>
<accession>A0ABU1FGK6</accession>
<keyword evidence="2" id="KW-1133">Transmembrane helix</keyword>
<protein>
    <submittedName>
        <fullName evidence="3">Uncharacterized protein</fullName>
    </submittedName>
</protein>
<keyword evidence="2" id="KW-0472">Membrane</keyword>
<dbReference type="RefSeq" id="WP_310519578.1">
    <property type="nucleotide sequence ID" value="NZ_BAABBS010000004.1"/>
</dbReference>
<evidence type="ECO:0000256" key="1">
    <source>
        <dbReference type="SAM" id="MobiDB-lite"/>
    </source>
</evidence>
<feature type="region of interest" description="Disordered" evidence="1">
    <location>
        <begin position="1"/>
        <end position="25"/>
    </location>
</feature>
<feature type="transmembrane region" description="Helical" evidence="2">
    <location>
        <begin position="110"/>
        <end position="132"/>
    </location>
</feature>
<evidence type="ECO:0000256" key="2">
    <source>
        <dbReference type="SAM" id="Phobius"/>
    </source>
</evidence>
<dbReference type="EMBL" id="JAVKGS010000001">
    <property type="protein sequence ID" value="MDR5690895.1"/>
    <property type="molecule type" value="Genomic_DNA"/>
</dbReference>
<sequence length="133" mass="14401">MGSSGSKPRVRHHPPQAPHHDDDDRLRLGGRHPDMWGWFVGLIVFALVAVPLSAAFAFATNPGTQQLFAGRLSDATSAGYQAFWWVVTLMLLALPVLVGYGIARMSPRALLIVGSVVAAFFIAVLVLGQMFVF</sequence>
<gene>
    <name evidence="3" type="ORF">RH861_02340</name>
</gene>
<reference evidence="4" key="1">
    <citation type="submission" date="2023-07" db="EMBL/GenBank/DDBJ databases">
        <title>Description of three actinobacteria isolated from air of manufacturing shop in a pharmaceutical factory.</title>
        <authorList>
            <person name="Zhang D.-F."/>
        </authorList>
    </citation>
    <scope>NUCLEOTIDE SEQUENCE [LARGE SCALE GENOMIC DNA]</scope>
    <source>
        <strain evidence="4">CCTCC AB 2011122</strain>
    </source>
</reference>
<keyword evidence="2" id="KW-0812">Transmembrane</keyword>
<evidence type="ECO:0000313" key="3">
    <source>
        <dbReference type="EMBL" id="MDR5690895.1"/>
    </source>
</evidence>
<evidence type="ECO:0000313" key="4">
    <source>
        <dbReference type="Proteomes" id="UP001260072"/>
    </source>
</evidence>
<name>A0ABU1FGK6_9MICO</name>
<feature type="transmembrane region" description="Helical" evidence="2">
    <location>
        <begin position="35"/>
        <end position="59"/>
    </location>
</feature>
<dbReference type="Proteomes" id="UP001260072">
    <property type="component" value="Unassembled WGS sequence"/>
</dbReference>
<keyword evidence="4" id="KW-1185">Reference proteome</keyword>